<dbReference type="Proteomes" id="UP001163603">
    <property type="component" value="Chromosome 7"/>
</dbReference>
<evidence type="ECO:0000313" key="2">
    <source>
        <dbReference type="Proteomes" id="UP001163603"/>
    </source>
</evidence>
<protein>
    <submittedName>
        <fullName evidence="1">Uncharacterized protein</fullName>
    </submittedName>
</protein>
<reference evidence="2" key="1">
    <citation type="journal article" date="2023" name="G3 (Bethesda)">
        <title>Genome assembly and association tests identify interacting loci associated with vigor, precocity, and sex in interspecific pistachio rootstocks.</title>
        <authorList>
            <person name="Palmer W."/>
            <person name="Jacygrad E."/>
            <person name="Sagayaradj S."/>
            <person name="Cavanaugh K."/>
            <person name="Han R."/>
            <person name="Bertier L."/>
            <person name="Beede B."/>
            <person name="Kafkas S."/>
            <person name="Golino D."/>
            <person name="Preece J."/>
            <person name="Michelmore R."/>
        </authorList>
    </citation>
    <scope>NUCLEOTIDE SEQUENCE [LARGE SCALE GENOMIC DNA]</scope>
</reference>
<name>A0ACC0YI17_9ROSI</name>
<keyword evidence="2" id="KW-1185">Reference proteome</keyword>
<gene>
    <name evidence="1" type="ORF">Pint_25159</name>
</gene>
<evidence type="ECO:0000313" key="1">
    <source>
        <dbReference type="EMBL" id="KAJ0035972.1"/>
    </source>
</evidence>
<sequence>MHRRSLSTPVAVIEDPKLAFLPVKENPLLSFFRVKEKENPLPLLAFGDSPISIDGDNTKHVPFHGSPNHNLTPLAESTYPGSSSVSAFSESHQETDFGLQGLTKALSEGNLEGLIAYNSEEFQNSTTQKKSLRKQYFTYSMLRSAPSFRIFNTFDGVEDGKKNGQQDVQSEELLVRTVTIGDYIDDLANGDFTFGEKNNMGLIVEEGEDFEGGVNVTNQDLIFDEEMEPPSPPMYLASGLGIDVAAWFDGVGIVELPLMNNFDESGNMEEYYERMVDEFPCHPLYLRNYAQLLQYKGDLHGAEDYYHRATLADPGDAETLMPYAKLVWELHRDHARVSSCFERAAQAAPQDSNILGAYASFLWENGEDEEDDGAQQDHNASLPFPIEMEGRNKLENTVHEKEDEPRGLRIDGPNSENTEEFYRRMVEENPSNPSVLRDYAQFLSKSKGDFQEAEEYYSRAALADPADGEILSQYAKLVWDLHHDHDKALAYYEQAVQATPADCNVLAAYASFLWQTEDDSNQQDHFQVPLQGGAMVAANS</sequence>
<accession>A0ACC0YI17</accession>
<comment type="caution">
    <text evidence="1">The sequence shown here is derived from an EMBL/GenBank/DDBJ whole genome shotgun (WGS) entry which is preliminary data.</text>
</comment>
<dbReference type="EMBL" id="CM047742">
    <property type="protein sequence ID" value="KAJ0035972.1"/>
    <property type="molecule type" value="Genomic_DNA"/>
</dbReference>
<proteinExistence type="predicted"/>
<organism evidence="1 2">
    <name type="scientific">Pistacia integerrima</name>
    <dbReference type="NCBI Taxonomy" id="434235"/>
    <lineage>
        <taxon>Eukaryota</taxon>
        <taxon>Viridiplantae</taxon>
        <taxon>Streptophyta</taxon>
        <taxon>Embryophyta</taxon>
        <taxon>Tracheophyta</taxon>
        <taxon>Spermatophyta</taxon>
        <taxon>Magnoliopsida</taxon>
        <taxon>eudicotyledons</taxon>
        <taxon>Gunneridae</taxon>
        <taxon>Pentapetalae</taxon>
        <taxon>rosids</taxon>
        <taxon>malvids</taxon>
        <taxon>Sapindales</taxon>
        <taxon>Anacardiaceae</taxon>
        <taxon>Pistacia</taxon>
    </lineage>
</organism>